<gene>
    <name evidence="2" type="ORF">Cadr_000029564</name>
</gene>
<organism evidence="2 3">
    <name type="scientific">Camelus dromedarius</name>
    <name type="common">Dromedary</name>
    <name type="synonym">Arabian camel</name>
    <dbReference type="NCBI Taxonomy" id="9838"/>
    <lineage>
        <taxon>Eukaryota</taxon>
        <taxon>Metazoa</taxon>
        <taxon>Chordata</taxon>
        <taxon>Craniata</taxon>
        <taxon>Vertebrata</taxon>
        <taxon>Euteleostomi</taxon>
        <taxon>Mammalia</taxon>
        <taxon>Eutheria</taxon>
        <taxon>Laurasiatheria</taxon>
        <taxon>Artiodactyla</taxon>
        <taxon>Tylopoda</taxon>
        <taxon>Camelidae</taxon>
        <taxon>Camelus</taxon>
    </lineage>
</organism>
<evidence type="ECO:0000313" key="3">
    <source>
        <dbReference type="Proteomes" id="UP000299084"/>
    </source>
</evidence>
<feature type="region of interest" description="Disordered" evidence="1">
    <location>
        <begin position="1"/>
        <end position="52"/>
    </location>
</feature>
<protein>
    <submittedName>
        <fullName evidence="2">LINE-1 retrotransposable element ORF2 protein</fullName>
    </submittedName>
</protein>
<feature type="region of interest" description="Disordered" evidence="1">
    <location>
        <begin position="92"/>
        <end position="131"/>
    </location>
</feature>
<dbReference type="Proteomes" id="UP000299084">
    <property type="component" value="Unassembled WGS sequence"/>
</dbReference>
<accession>A0A5N4CAM1</accession>
<evidence type="ECO:0000256" key="1">
    <source>
        <dbReference type="SAM" id="MobiDB-lite"/>
    </source>
</evidence>
<proteinExistence type="predicted"/>
<dbReference type="AlphaFoldDB" id="A0A5N4CAM1"/>
<name>A0A5N4CAM1_CAMDR</name>
<feature type="compositionally biased region" description="Basic and acidic residues" evidence="1">
    <location>
        <begin position="26"/>
        <end position="40"/>
    </location>
</feature>
<comment type="caution">
    <text evidence="2">The sequence shown here is derived from an EMBL/GenBank/DDBJ whole genome shotgun (WGS) entry which is preliminary data.</text>
</comment>
<evidence type="ECO:0000313" key="2">
    <source>
        <dbReference type="EMBL" id="KAB1255958.1"/>
    </source>
</evidence>
<reference evidence="2 3" key="1">
    <citation type="journal article" date="2019" name="Mol. Ecol. Resour.">
        <title>Improving Illumina assemblies with Hi-C and long reads: an example with the North African dromedary.</title>
        <authorList>
            <person name="Elbers J.P."/>
            <person name="Rogers M.F."/>
            <person name="Perelman P.L."/>
            <person name="Proskuryakova A.A."/>
            <person name="Serdyukova N.A."/>
            <person name="Johnson W.E."/>
            <person name="Horin P."/>
            <person name="Corander J."/>
            <person name="Murphy D."/>
            <person name="Burger P.A."/>
        </authorList>
    </citation>
    <scope>NUCLEOTIDE SEQUENCE [LARGE SCALE GENOMIC DNA]</scope>
    <source>
        <strain evidence="2">Drom800</strain>
        <tissue evidence="2">Blood</tissue>
    </source>
</reference>
<feature type="compositionally biased region" description="Basic and acidic residues" evidence="1">
    <location>
        <begin position="92"/>
        <end position="103"/>
    </location>
</feature>
<sequence>MKLQDGEAPAAEVGGGDSPQVTRVPRLGERSRHQPEDEFMTKTCEPGGHRITSVRKGLMPRQETEATVKRAGKTKGINNVISRSLAVKERRARRGWEPEDRAVQRSSGRRAGGMGVSHERGQDGSATGHPVRGTFYSAHVRRTEFSLAHGGRRRRAEDHTLSHKDGWGLKCMRWPNRELPQLQKAGPCQRANFGREGNTRAAPQLGGLGVAPTGPLHQEALQEHHCCYQDSSSPRNKCAPVLHKGQTWSGRRRRINLLVSEGSWLCPNAKSLTESGADLGPSHGPATGRGPPVCLILTVPTTRLPPQAEKPCVSAGNTGHPNNLSLECLQTGCGEKGTLRHCWWECSLGQPLWKTYWTGCQETRPRSTQSDAALTSTRLSLSLLTLRQGAWLASSFIFQLKRYSSPLELHPKAWLVIASDRVPAAPDSQPPVHIPPNKGDRACLSLLANEYLTQETRVRKARPGRSLSRSSLPQQHRIQHMVVVGQTGGAVKQACL</sequence>
<dbReference type="EMBL" id="JWIN03000031">
    <property type="protein sequence ID" value="KAB1255958.1"/>
    <property type="molecule type" value="Genomic_DNA"/>
</dbReference>
<keyword evidence="3" id="KW-1185">Reference proteome</keyword>